<protein>
    <submittedName>
        <fullName evidence="1">Uncharacterized protein</fullName>
    </submittedName>
</protein>
<dbReference type="RefSeq" id="WP_345424381.1">
    <property type="nucleotide sequence ID" value="NZ_BAABGT010000086.1"/>
</dbReference>
<comment type="caution">
    <text evidence="1">The sequence shown here is derived from an EMBL/GenBank/DDBJ whole genome shotgun (WGS) entry which is preliminary data.</text>
</comment>
<dbReference type="EMBL" id="BAABGT010000086">
    <property type="protein sequence ID" value="GAA4554818.1"/>
    <property type="molecule type" value="Genomic_DNA"/>
</dbReference>
<keyword evidence="2" id="KW-1185">Reference proteome</keyword>
<reference evidence="2" key="1">
    <citation type="journal article" date="2019" name="Int. J. Syst. Evol. Microbiol.">
        <title>The Global Catalogue of Microorganisms (GCM) 10K type strain sequencing project: providing services to taxonomists for standard genome sequencing and annotation.</title>
        <authorList>
            <consortium name="The Broad Institute Genomics Platform"/>
            <consortium name="The Broad Institute Genome Sequencing Center for Infectious Disease"/>
            <person name="Wu L."/>
            <person name="Ma J."/>
        </authorList>
    </citation>
    <scope>NUCLEOTIDE SEQUENCE [LARGE SCALE GENOMIC DNA]</scope>
    <source>
        <strain evidence="2">JCM 17906</strain>
    </source>
</reference>
<proteinExistence type="predicted"/>
<evidence type="ECO:0000313" key="2">
    <source>
        <dbReference type="Proteomes" id="UP001501598"/>
    </source>
</evidence>
<gene>
    <name evidence="1" type="ORF">GCM10023175_53700</name>
</gene>
<evidence type="ECO:0000313" key="1">
    <source>
        <dbReference type="EMBL" id="GAA4554818.1"/>
    </source>
</evidence>
<name>A0ABP8RYM8_9PSEU</name>
<accession>A0ABP8RYM8</accession>
<organism evidence="1 2">
    <name type="scientific">Pseudonocardia xishanensis</name>
    <dbReference type="NCBI Taxonomy" id="630995"/>
    <lineage>
        <taxon>Bacteria</taxon>
        <taxon>Bacillati</taxon>
        <taxon>Actinomycetota</taxon>
        <taxon>Actinomycetes</taxon>
        <taxon>Pseudonocardiales</taxon>
        <taxon>Pseudonocardiaceae</taxon>
        <taxon>Pseudonocardia</taxon>
    </lineage>
</organism>
<sequence>MVGEEIGENGEAKPGDAPEDLAAYAAALDLLGEALEEILDAIPLEEAEEDESSALGRLFDDLGATVDGIRIFTERIAPRFVKPPEPLFGTAPDAEVAQRLAALQRLGDLLPARSRASCGAERREWDRHAQLRPVPVWWRTVWADLLPPPLPRTWEDKADRAHRLYLVAWGDGWVKYGHGTDARIREHLVDERSRVLQVVQARHADVVAAERALRSRLVTEPRPSPEQLDLMPRSFVRGTEVVSAAAVRGVDLMDMLADAVDVTEDYPPRVRPVAS</sequence>
<dbReference type="Proteomes" id="UP001501598">
    <property type="component" value="Unassembled WGS sequence"/>
</dbReference>